<accession>A0A094JW99</accession>
<evidence type="ECO:0000313" key="2">
    <source>
        <dbReference type="Proteomes" id="UP000029264"/>
    </source>
</evidence>
<dbReference type="Proteomes" id="UP000029264">
    <property type="component" value="Unassembled WGS sequence"/>
</dbReference>
<organism evidence="1 2">
    <name type="scientific">Shewanella mangrovi</name>
    <dbReference type="NCBI Taxonomy" id="1515746"/>
    <lineage>
        <taxon>Bacteria</taxon>
        <taxon>Pseudomonadati</taxon>
        <taxon>Pseudomonadota</taxon>
        <taxon>Gammaproteobacteria</taxon>
        <taxon>Alteromonadales</taxon>
        <taxon>Shewanellaceae</taxon>
        <taxon>Shewanella</taxon>
    </lineage>
</organism>
<reference evidence="1 2" key="1">
    <citation type="submission" date="2014-06" db="EMBL/GenBank/DDBJ databases">
        <title>Shewanella sp. YQH10.</title>
        <authorList>
            <person name="Liu Y."/>
            <person name="Zeng R."/>
        </authorList>
    </citation>
    <scope>NUCLEOTIDE SEQUENCE [LARGE SCALE GENOMIC DNA]</scope>
    <source>
        <strain evidence="1 2">YQH10</strain>
    </source>
</reference>
<gene>
    <name evidence="1" type="ORF">HR45_14865</name>
</gene>
<comment type="caution">
    <text evidence="1">The sequence shown here is derived from an EMBL/GenBank/DDBJ whole genome shotgun (WGS) entry which is preliminary data.</text>
</comment>
<dbReference type="InterPro" id="IPR021730">
    <property type="entry name" value="YdbH"/>
</dbReference>
<sequence>MLLWLTASMLIVLALLIACVSYLWHQPDWLLPKLNQYLTPYHIRFDALSWHIADNRTLDIPQLAFDYAGNSLRFDAISLSLTQPMTLSRLWQWYQLPTNEQRYQQISQAIATIRYQHANIAVPVAQLLPSQSTEPLWLPIVGHLPALDFGDTRITLQGTAPIAGIHLANLTLSEQGKFHSQLTTIDDTAATLLALDGELPTKDLNTAVWQLQASLTLSTLYQLQDTLNQQAATTALIDAYPWLAPDWLMGAARATGELSAGLRLTLKDGGVNGQLCWQHPGIAFDAAAASMLEIAGNSESTDHCPQGAMLLRYRNQGNDSYASLAPFSLALQLTAEQRQAWTQQLALDTAKQAQLDALLTRVQQQIQIPKDNVAANAPAEQALGMSLMAEQGLTLKSDGTHYQAQLPKLILTPTLFDWFTSSDSKLALTLTNSELNLPVAASVNEFNASGQWQLGLALPRGINAMDTHWSAQSQMLNIMLLGDARWDGSSQLGKLTISPQSNIKLSQLMARFAGNSVSASAFSATQTQAANIEWQHGTFTLSLPQTHNQVQQLQGVFAPYQFSVKQVDLQLPAVSSLTLTTKQPLWPQLMQQQLDSQLSINAAQPHVAQRKKTLLGANEQSLLNLRSVQLAQQLHWHNSVLNSDEIWHIDDVTLASQHKLTPQKEGYQLSATWQMQTSLASLQQIAAKNLQWQPDWQLTGNSKLTAKVDLHQQPQQFSLNVAVAPEISDASGHYQQMPFDGLTLSADCRYQLKVAPKMLDASRVGCQQFSLTANSFNPGILVTNIDVTGNGDFTPAAPNHVSDSWLLPGFSDAQLHLNASANALQGLLTIPDFNFDLSGESHGFVLVRGMDIEQLLQQHPQQGITATGVFDGVLPMAIKARRISITGGHLAARDPGLIEVHNTPTIEQMRTSQPYLDYVLNFMQRLQYQEILGQLDMAENGDAHIQLSIKGHGQGIERPVHLNYSHEENLLQLLQSLTVGDRLQTGLEASMQ</sequence>
<protein>
    <submittedName>
        <fullName evidence="1">Uncharacterized protein</fullName>
    </submittedName>
</protein>
<dbReference type="STRING" id="1515746.HR45_14865"/>
<dbReference type="eggNOG" id="COG2911">
    <property type="taxonomic scope" value="Bacteria"/>
</dbReference>
<dbReference type="AlphaFoldDB" id="A0A094JW99"/>
<keyword evidence="2" id="KW-1185">Reference proteome</keyword>
<evidence type="ECO:0000313" key="1">
    <source>
        <dbReference type="EMBL" id="KFZ36731.1"/>
    </source>
</evidence>
<dbReference type="Pfam" id="PF11739">
    <property type="entry name" value="YdbH-like"/>
    <property type="match status" value="1"/>
</dbReference>
<name>A0A094JW99_9GAMM</name>
<dbReference type="EMBL" id="JPEO01000014">
    <property type="protein sequence ID" value="KFZ36731.1"/>
    <property type="molecule type" value="Genomic_DNA"/>
</dbReference>
<proteinExistence type="predicted"/>